<dbReference type="RefSeq" id="XP_005769888.1">
    <property type="nucleotide sequence ID" value="XM_005769831.1"/>
</dbReference>
<proteinExistence type="predicted"/>
<dbReference type="GeneID" id="17263609"/>
<dbReference type="AlphaFoldDB" id="A0A0D3J1S4"/>
<organism evidence="1 2">
    <name type="scientific">Emiliania huxleyi (strain CCMP1516)</name>
    <dbReference type="NCBI Taxonomy" id="280463"/>
    <lineage>
        <taxon>Eukaryota</taxon>
        <taxon>Haptista</taxon>
        <taxon>Haptophyta</taxon>
        <taxon>Prymnesiophyceae</taxon>
        <taxon>Isochrysidales</taxon>
        <taxon>Noelaerhabdaceae</taxon>
        <taxon>Emiliania</taxon>
    </lineage>
</organism>
<protein>
    <recommendedName>
        <fullName evidence="3">Transposase</fullName>
    </recommendedName>
</protein>
<dbReference type="Proteomes" id="UP000013827">
    <property type="component" value="Unassembled WGS sequence"/>
</dbReference>
<evidence type="ECO:0000313" key="2">
    <source>
        <dbReference type="Proteomes" id="UP000013827"/>
    </source>
</evidence>
<reference evidence="2" key="1">
    <citation type="journal article" date="2013" name="Nature">
        <title>Pan genome of the phytoplankton Emiliania underpins its global distribution.</title>
        <authorList>
            <person name="Read B.A."/>
            <person name="Kegel J."/>
            <person name="Klute M.J."/>
            <person name="Kuo A."/>
            <person name="Lefebvre S.C."/>
            <person name="Maumus F."/>
            <person name="Mayer C."/>
            <person name="Miller J."/>
            <person name="Monier A."/>
            <person name="Salamov A."/>
            <person name="Young J."/>
            <person name="Aguilar M."/>
            <person name="Claverie J.M."/>
            <person name="Frickenhaus S."/>
            <person name="Gonzalez K."/>
            <person name="Herman E.K."/>
            <person name="Lin Y.C."/>
            <person name="Napier J."/>
            <person name="Ogata H."/>
            <person name="Sarno A.F."/>
            <person name="Shmutz J."/>
            <person name="Schroeder D."/>
            <person name="de Vargas C."/>
            <person name="Verret F."/>
            <person name="von Dassow P."/>
            <person name="Valentin K."/>
            <person name="Van de Peer Y."/>
            <person name="Wheeler G."/>
            <person name="Dacks J.B."/>
            <person name="Delwiche C.F."/>
            <person name="Dyhrman S.T."/>
            <person name="Glockner G."/>
            <person name="John U."/>
            <person name="Richards T."/>
            <person name="Worden A.Z."/>
            <person name="Zhang X."/>
            <person name="Grigoriev I.V."/>
            <person name="Allen A.E."/>
            <person name="Bidle K."/>
            <person name="Borodovsky M."/>
            <person name="Bowler C."/>
            <person name="Brownlee C."/>
            <person name="Cock J.M."/>
            <person name="Elias M."/>
            <person name="Gladyshev V.N."/>
            <person name="Groth M."/>
            <person name="Guda C."/>
            <person name="Hadaegh A."/>
            <person name="Iglesias-Rodriguez M.D."/>
            <person name="Jenkins J."/>
            <person name="Jones B.M."/>
            <person name="Lawson T."/>
            <person name="Leese F."/>
            <person name="Lindquist E."/>
            <person name="Lobanov A."/>
            <person name="Lomsadze A."/>
            <person name="Malik S.B."/>
            <person name="Marsh M.E."/>
            <person name="Mackinder L."/>
            <person name="Mock T."/>
            <person name="Mueller-Roeber B."/>
            <person name="Pagarete A."/>
            <person name="Parker M."/>
            <person name="Probert I."/>
            <person name="Quesneville H."/>
            <person name="Raines C."/>
            <person name="Rensing S.A."/>
            <person name="Riano-Pachon D.M."/>
            <person name="Richier S."/>
            <person name="Rokitta S."/>
            <person name="Shiraiwa Y."/>
            <person name="Soanes D.M."/>
            <person name="van der Giezen M."/>
            <person name="Wahlund T.M."/>
            <person name="Williams B."/>
            <person name="Wilson W."/>
            <person name="Wolfe G."/>
            <person name="Wurch L.L."/>
        </authorList>
    </citation>
    <scope>NUCLEOTIDE SEQUENCE</scope>
</reference>
<dbReference type="EnsemblProtists" id="EOD17459">
    <property type="protein sequence ID" value="EOD17459"/>
    <property type="gene ID" value="EMIHUDRAFT_464233"/>
</dbReference>
<reference evidence="1" key="2">
    <citation type="submission" date="2024-10" db="UniProtKB">
        <authorList>
            <consortium name="EnsemblProtists"/>
        </authorList>
    </citation>
    <scope>IDENTIFICATION</scope>
</reference>
<dbReference type="PaxDb" id="2903-EOD17459"/>
<sequence length="250" mass="26375">MLPRVEIRRKRCRECSASLPRENCGVCRECLDTTGAIFSAAVGAAPGKVATALAVPVPSAAIHCDAPIPTRRAAVQRLDRRYYSASYKLSVVREAMQRPESCRIKPTCRAHPGIEASQLRLWIKQREQLEAMAAAELRTIPAASVVYPLPWCRSAPGGTLPELSKNTDLAVVTTHQQAADGAALATAAFTIAAWTVGVEMASTAAGQPAVAVARPVPPMAPILRPDAPQIAAFVAPSAAGHGQAIICGVR</sequence>
<dbReference type="KEGG" id="ehx:EMIHUDRAFT_464233"/>
<evidence type="ECO:0000313" key="1">
    <source>
        <dbReference type="EnsemblProtists" id="EOD17459"/>
    </source>
</evidence>
<evidence type="ECO:0008006" key="3">
    <source>
        <dbReference type="Google" id="ProtNLM"/>
    </source>
</evidence>
<name>A0A0D3J1S4_EMIH1</name>
<accession>A0A0D3J1S4</accession>
<dbReference type="HOGENOM" id="CLU_1113060_0_0_1"/>
<keyword evidence="2" id="KW-1185">Reference proteome</keyword>